<dbReference type="EMBL" id="GL433842">
    <property type="protein sequence ID" value="EFN56284.1"/>
    <property type="molecule type" value="Genomic_DNA"/>
</dbReference>
<evidence type="ECO:0000313" key="4">
    <source>
        <dbReference type="Proteomes" id="UP000008141"/>
    </source>
</evidence>
<gene>
    <name evidence="3" type="ORF">CHLNCDRAFT_145165</name>
</gene>
<sequence length="298" mass="32192">MAAEGTDTGGDSTAPPTETRAVADGAFGDGRGDAVSSISAASSSKPFLGGYRSLCSGTVFHHAATQTETRSDEEQRRRHHRQAAPQVSSTAQTGRRARRELNELHAEEQARHEATAEQAAQHEVQRRMQPRTPEDFNLLLDELAMWWGAEQAKIGAAQDMTDEERQAARCALLAKETKLLQTIDRLRLAAAPIARADRAARELAIMSAPKRWQLADGGVMEVATPGTLQAGELAAAYHTLVATGGGELDARLAALLAVKHHAKALDCNLSREIVGLVDREADLLNRCGLFSTWEGRMI</sequence>
<dbReference type="PANTHER" id="PTHR21074">
    <property type="entry name" value="IQ AND UBIQUITIN-LIKE DOMAIN-CONTAINING PROTEIN"/>
    <property type="match status" value="1"/>
</dbReference>
<proteinExistence type="predicted"/>
<feature type="region of interest" description="Disordered" evidence="1">
    <location>
        <begin position="1"/>
        <end position="43"/>
    </location>
</feature>
<organism evidence="4">
    <name type="scientific">Chlorella variabilis</name>
    <name type="common">Green alga</name>
    <dbReference type="NCBI Taxonomy" id="554065"/>
    <lineage>
        <taxon>Eukaryota</taxon>
        <taxon>Viridiplantae</taxon>
        <taxon>Chlorophyta</taxon>
        <taxon>core chlorophytes</taxon>
        <taxon>Trebouxiophyceae</taxon>
        <taxon>Chlorellales</taxon>
        <taxon>Chlorellaceae</taxon>
        <taxon>Chlorella clade</taxon>
        <taxon>Chlorella</taxon>
    </lineage>
</organism>
<dbReference type="InParanoid" id="E1ZCR3"/>
<dbReference type="Pfam" id="PF25805">
    <property type="entry name" value="IQUB"/>
    <property type="match status" value="1"/>
</dbReference>
<name>E1ZCR3_CHLVA</name>
<evidence type="ECO:0000313" key="3">
    <source>
        <dbReference type="EMBL" id="EFN56284.1"/>
    </source>
</evidence>
<dbReference type="GeneID" id="17355586"/>
<evidence type="ECO:0000256" key="1">
    <source>
        <dbReference type="SAM" id="MobiDB-lite"/>
    </source>
</evidence>
<feature type="domain" description="IQ motif and ubiquitin-like" evidence="2">
    <location>
        <begin position="198"/>
        <end position="286"/>
    </location>
</feature>
<protein>
    <recommendedName>
        <fullName evidence="2">IQ motif and ubiquitin-like domain-containing protein</fullName>
    </recommendedName>
</protein>
<dbReference type="STRING" id="554065.E1ZCR3"/>
<feature type="compositionally biased region" description="Low complexity" evidence="1">
    <location>
        <begin position="33"/>
        <end position="43"/>
    </location>
</feature>
<dbReference type="OrthoDB" id="515855at2759"/>
<dbReference type="RefSeq" id="XP_005848386.1">
    <property type="nucleotide sequence ID" value="XM_005848324.1"/>
</dbReference>
<accession>E1ZCR3</accession>
<dbReference type="InterPro" id="IPR037695">
    <property type="entry name" value="IQUB"/>
</dbReference>
<dbReference type="PANTHER" id="PTHR21074:SF0">
    <property type="entry name" value="IQ AND UBIQUITIN-LIKE DOMAIN-CONTAINING PROTEIN"/>
    <property type="match status" value="1"/>
</dbReference>
<dbReference type="KEGG" id="cvr:CHLNCDRAFT_145165"/>
<dbReference type="Proteomes" id="UP000008141">
    <property type="component" value="Unassembled WGS sequence"/>
</dbReference>
<evidence type="ECO:0000259" key="2">
    <source>
        <dbReference type="Pfam" id="PF25805"/>
    </source>
</evidence>
<dbReference type="eggNOG" id="ENOG502QRQT">
    <property type="taxonomic scope" value="Eukaryota"/>
</dbReference>
<feature type="region of interest" description="Disordered" evidence="1">
    <location>
        <begin position="65"/>
        <end position="129"/>
    </location>
</feature>
<dbReference type="InterPro" id="IPR057887">
    <property type="entry name" value="IQUB_helical"/>
</dbReference>
<feature type="compositionally biased region" description="Basic and acidic residues" evidence="1">
    <location>
        <begin position="99"/>
        <end position="115"/>
    </location>
</feature>
<dbReference type="AlphaFoldDB" id="E1ZCR3"/>
<reference evidence="3 4" key="1">
    <citation type="journal article" date="2010" name="Plant Cell">
        <title>The Chlorella variabilis NC64A genome reveals adaptation to photosymbiosis, coevolution with viruses, and cryptic sex.</title>
        <authorList>
            <person name="Blanc G."/>
            <person name="Duncan G."/>
            <person name="Agarkova I."/>
            <person name="Borodovsky M."/>
            <person name="Gurnon J."/>
            <person name="Kuo A."/>
            <person name="Lindquist E."/>
            <person name="Lucas S."/>
            <person name="Pangilinan J."/>
            <person name="Polle J."/>
            <person name="Salamov A."/>
            <person name="Terry A."/>
            <person name="Yamada T."/>
            <person name="Dunigan D.D."/>
            <person name="Grigoriev I.V."/>
            <person name="Claverie J.M."/>
            <person name="Van Etten J.L."/>
        </authorList>
    </citation>
    <scope>NUCLEOTIDE SEQUENCE [LARGE SCALE GENOMIC DNA]</scope>
    <source>
        <strain evidence="3 4">NC64A</strain>
    </source>
</reference>
<keyword evidence="4" id="KW-1185">Reference proteome</keyword>